<dbReference type="Gene3D" id="2.40.440.10">
    <property type="entry name" value="L,D-transpeptidase catalytic domain-like"/>
    <property type="match status" value="1"/>
</dbReference>
<dbReference type="CDD" id="cd16913">
    <property type="entry name" value="YkuD_like"/>
    <property type="match status" value="1"/>
</dbReference>
<dbReference type="STRING" id="1513896.SAMN05660841_01345"/>
<evidence type="ECO:0000313" key="10">
    <source>
        <dbReference type="Proteomes" id="UP000190150"/>
    </source>
</evidence>
<protein>
    <submittedName>
        <fullName evidence="9">Lipoprotein-anchoring transpeptidase ErfK/SrfK</fullName>
    </submittedName>
</protein>
<keyword evidence="9" id="KW-0449">Lipoprotein</keyword>
<reference evidence="10" key="1">
    <citation type="submission" date="2017-02" db="EMBL/GenBank/DDBJ databases">
        <authorList>
            <person name="Varghese N."/>
            <person name="Submissions S."/>
        </authorList>
    </citation>
    <scope>NUCLEOTIDE SEQUENCE [LARGE SCALE GENOMIC DNA]</scope>
    <source>
        <strain evidence="10">DSM 24091</strain>
    </source>
</reference>
<dbReference type="EMBL" id="FUZF01000004">
    <property type="protein sequence ID" value="SKB59228.1"/>
    <property type="molecule type" value="Genomic_DNA"/>
</dbReference>
<dbReference type="Pfam" id="PF03734">
    <property type="entry name" value="YkuD"/>
    <property type="match status" value="1"/>
</dbReference>
<dbReference type="GO" id="GO:0016740">
    <property type="term" value="F:transferase activity"/>
    <property type="evidence" value="ECO:0007669"/>
    <property type="project" value="UniProtKB-KW"/>
</dbReference>
<evidence type="ECO:0000256" key="6">
    <source>
        <dbReference type="ARBA" id="ARBA00023316"/>
    </source>
</evidence>
<proteinExistence type="inferred from homology"/>
<comment type="similarity">
    <text evidence="2">Belongs to the YkuD family.</text>
</comment>
<dbReference type="GO" id="GO:0004180">
    <property type="term" value="F:carboxypeptidase activity"/>
    <property type="evidence" value="ECO:0007669"/>
    <property type="project" value="UniProtKB-ARBA"/>
</dbReference>
<dbReference type="GO" id="GO:0071555">
    <property type="term" value="P:cell wall organization"/>
    <property type="evidence" value="ECO:0007669"/>
    <property type="project" value="UniProtKB-UniRule"/>
</dbReference>
<evidence type="ECO:0000256" key="7">
    <source>
        <dbReference type="PROSITE-ProRule" id="PRU01373"/>
    </source>
</evidence>
<keyword evidence="4 7" id="KW-0133">Cell shape</keyword>
<evidence type="ECO:0000256" key="2">
    <source>
        <dbReference type="ARBA" id="ARBA00005992"/>
    </source>
</evidence>
<dbReference type="GO" id="GO:0008360">
    <property type="term" value="P:regulation of cell shape"/>
    <property type="evidence" value="ECO:0007669"/>
    <property type="project" value="UniProtKB-UniRule"/>
</dbReference>
<dbReference type="SUPFAM" id="SSF141523">
    <property type="entry name" value="L,D-transpeptidase catalytic domain-like"/>
    <property type="match status" value="1"/>
</dbReference>
<evidence type="ECO:0000259" key="8">
    <source>
        <dbReference type="PROSITE" id="PS52029"/>
    </source>
</evidence>
<dbReference type="UniPathway" id="UPA00219"/>
<keyword evidence="5 7" id="KW-0573">Peptidoglycan synthesis</keyword>
<feature type="active site" description="Proton donor/acceptor" evidence="7">
    <location>
        <position position="315"/>
    </location>
</feature>
<feature type="active site" description="Nucleophile" evidence="7">
    <location>
        <position position="342"/>
    </location>
</feature>
<comment type="pathway">
    <text evidence="1 7">Cell wall biogenesis; peptidoglycan biosynthesis.</text>
</comment>
<accession>A0A1T5CID6</accession>
<dbReference type="InterPro" id="IPR038063">
    <property type="entry name" value="Transpep_catalytic_dom"/>
</dbReference>
<keyword evidence="10" id="KW-1185">Reference proteome</keyword>
<evidence type="ECO:0000313" key="9">
    <source>
        <dbReference type="EMBL" id="SKB59228.1"/>
    </source>
</evidence>
<dbReference type="PROSITE" id="PS52029">
    <property type="entry name" value="LD_TPASE"/>
    <property type="match status" value="1"/>
</dbReference>
<gene>
    <name evidence="9" type="ORF">SAMN05660841_01345</name>
</gene>
<dbReference type="AlphaFoldDB" id="A0A1T5CID6"/>
<evidence type="ECO:0000256" key="5">
    <source>
        <dbReference type="ARBA" id="ARBA00022984"/>
    </source>
</evidence>
<keyword evidence="3" id="KW-0808">Transferase</keyword>
<evidence type="ECO:0000256" key="4">
    <source>
        <dbReference type="ARBA" id="ARBA00022960"/>
    </source>
</evidence>
<sequence>MVQTLLYTSRLLRLSFYMKYPCSIGRASCLLFFTIALVLFSSCDRKASPKTVDSGKIKLDSIAAAKKEQEEKEKAKPRTASDIVLTKDLAYEKYTLEDKYKYKDTFRVFQWDKIKEKLAYIENFQREHNNYGLVVNYKNKNGEAPTVASFKRNAYKRVSDTLGTERYQSAPLYQVGETKIPTIYGRDGSLVKLLSSDTLKMVRIKGLTNIDGEWDIPKRYIKSIGDTATFKHVVVVDVTNQNICALEHRGDGWIIRSMNPATTGKHNPPYGMETPVGIYLLQEQKTKMFYYADGTTKIAGYAPWASRFTNGAYIHGVPTNDPKAKIIEHSWTLGTTPRSHMCVRNASSHAKFVYDWIKPFSSLVIVID</sequence>
<organism evidence="9 10">
    <name type="scientific">Sphingobacterium nematocida</name>
    <dbReference type="NCBI Taxonomy" id="1513896"/>
    <lineage>
        <taxon>Bacteria</taxon>
        <taxon>Pseudomonadati</taxon>
        <taxon>Bacteroidota</taxon>
        <taxon>Sphingobacteriia</taxon>
        <taxon>Sphingobacteriales</taxon>
        <taxon>Sphingobacteriaceae</taxon>
        <taxon>Sphingobacterium</taxon>
    </lineage>
</organism>
<evidence type="ECO:0000256" key="3">
    <source>
        <dbReference type="ARBA" id="ARBA00022679"/>
    </source>
</evidence>
<dbReference type="GO" id="GO:0009252">
    <property type="term" value="P:peptidoglycan biosynthetic process"/>
    <property type="evidence" value="ECO:0007669"/>
    <property type="project" value="UniProtKB-UniPathway"/>
</dbReference>
<dbReference type="InterPro" id="IPR005490">
    <property type="entry name" value="LD_TPept_cat_dom"/>
</dbReference>
<feature type="domain" description="L,D-TPase catalytic" evidence="8">
    <location>
        <begin position="232"/>
        <end position="367"/>
    </location>
</feature>
<dbReference type="Proteomes" id="UP000190150">
    <property type="component" value="Unassembled WGS sequence"/>
</dbReference>
<evidence type="ECO:0000256" key="1">
    <source>
        <dbReference type="ARBA" id="ARBA00004752"/>
    </source>
</evidence>
<keyword evidence="6 7" id="KW-0961">Cell wall biogenesis/degradation</keyword>
<name>A0A1T5CID6_9SPHI</name>